<protein>
    <submittedName>
        <fullName evidence="2">Efflux RND transporter permease subunit</fullName>
    </submittedName>
</protein>
<keyword evidence="1" id="KW-0472">Membrane</keyword>
<reference evidence="2 3" key="1">
    <citation type="journal article" date="2019" name="Biochem. Eng. J.">
        <title>Metabolic engineering of the marine bacteria Neptunomonas concharum for the production of acetoin and meso-2,3-butanediol from acetate.</title>
        <authorList>
            <person name="Li W."/>
            <person name="Pu N."/>
            <person name="Liu C.-X."/>
            <person name="Yuan Q.-P."/>
            <person name="Li Z.-J."/>
        </authorList>
    </citation>
    <scope>NUCLEOTIDE SEQUENCE [LARGE SCALE GENOMIC DNA]</scope>
    <source>
        <strain evidence="2 3">JCM17730</strain>
    </source>
</reference>
<accession>A0A5P1RH44</accession>
<proteinExistence type="predicted"/>
<feature type="transmembrane region" description="Helical" evidence="1">
    <location>
        <begin position="375"/>
        <end position="399"/>
    </location>
</feature>
<dbReference type="Gene3D" id="1.20.1640.10">
    <property type="entry name" value="Multidrug efflux transporter AcrB transmembrane domain"/>
    <property type="match status" value="2"/>
</dbReference>
<dbReference type="SUPFAM" id="SSF82693">
    <property type="entry name" value="Multidrug efflux transporter AcrB pore domain, PN1, PN2, PC1 and PC2 subdomains"/>
    <property type="match status" value="2"/>
</dbReference>
<dbReference type="PANTHER" id="PTHR32063:SF0">
    <property type="entry name" value="SWARMING MOTILITY PROTEIN SWRC"/>
    <property type="match status" value="1"/>
</dbReference>
<evidence type="ECO:0000313" key="2">
    <source>
        <dbReference type="EMBL" id="QEQ98381.1"/>
    </source>
</evidence>
<evidence type="ECO:0000313" key="3">
    <source>
        <dbReference type="Proteomes" id="UP000324760"/>
    </source>
</evidence>
<feature type="transmembrane region" description="Helical" evidence="1">
    <location>
        <begin position="350"/>
        <end position="369"/>
    </location>
</feature>
<dbReference type="Pfam" id="PF00873">
    <property type="entry name" value="ACR_tran"/>
    <property type="match status" value="1"/>
</dbReference>
<dbReference type="EMBL" id="CP043869">
    <property type="protein sequence ID" value="QEQ98381.1"/>
    <property type="molecule type" value="Genomic_DNA"/>
</dbReference>
<keyword evidence="3" id="KW-1185">Reference proteome</keyword>
<dbReference type="PANTHER" id="PTHR32063">
    <property type="match status" value="1"/>
</dbReference>
<feature type="transmembrane region" description="Helical" evidence="1">
    <location>
        <begin position="867"/>
        <end position="887"/>
    </location>
</feature>
<organism evidence="2 3">
    <name type="scientific">Neptunomonas concharum</name>
    <dbReference type="NCBI Taxonomy" id="1031538"/>
    <lineage>
        <taxon>Bacteria</taxon>
        <taxon>Pseudomonadati</taxon>
        <taxon>Pseudomonadota</taxon>
        <taxon>Gammaproteobacteria</taxon>
        <taxon>Oceanospirillales</taxon>
        <taxon>Oceanospirillaceae</taxon>
        <taxon>Neptunomonas</taxon>
    </lineage>
</organism>
<dbReference type="Gene3D" id="3.30.70.1320">
    <property type="entry name" value="Multidrug efflux transporter AcrB pore domain like"/>
    <property type="match status" value="1"/>
</dbReference>
<dbReference type="PRINTS" id="PR00702">
    <property type="entry name" value="ACRIFLAVINRP"/>
</dbReference>
<dbReference type="InterPro" id="IPR027463">
    <property type="entry name" value="AcrB_DN_DC_subdom"/>
</dbReference>
<dbReference type="Gene3D" id="3.30.70.1440">
    <property type="entry name" value="Multidrug efflux transporter AcrB pore domain"/>
    <property type="match status" value="1"/>
</dbReference>
<sequence>MERSRMVLLLLLFLLVSGVSAFISIPKESDPEIAIPFIYVSMVHDGISPEDAERLLIKPMEKALRSIKGVKEMTASATQGYASVTLEFEAGFDAKQALQDVRTQVEQAKSQLPRSTESPVVNEINTALFPVMTLSISAPIDERELIGIARQLKREITALPNVLSVEIGGDREEVLEVAIDPLLLDAYELDYAQVLDIISRNNLLIAAGALDTGIGRLNLKVPGVIEKLDDLLQLPIKVSGSTVVTFSDVATLRNTFKDPDGFARVDGAPAISLEISKRSGANIIETVAQVQAVVKIAKTLMPASVQVSYILDQSAQISTLLWDLLNNILSAMLIVMIIIIAFLGVRSSLLVGLAIPGSFLMGLLCIYLLGITLNIVVLFSLILVVGMLVDGAIVIVEMAEKQMRAGDTGQVAFTHAAQQMAWPIIASTFTTLAVFIPLAFWPGTVGEFMKYLPITVVLCLLASLAMALVFLPVVGYLFNRTGFKSAKKVEAPTPSKGANLYAQLLSFFLKHPVKTIATTCGMMVLVYIVYGSYGAGITFFPETEPETAMVQVHARGDLSVVEKDNYLKEVEKRITGVAGLGAVYARSFAQPDGEGKEDIIGVLQFRLEEWHQRAPANHILSILAQKIKGIPGLYLEVIEEEDGPAGGKPIEIEIGGVSQSDLISSADQLLGLMRDIKGFISIEDDRSLPGIEWTLAVNRQEAARYGADIISIGNAVQLITAGINLAQYRPDYSDDEVDIRARFPKEHRTLQQLEQLRIKTAQGMVPVSNFVEVSPSPKVSRIKRVDGRQVISIRSDIQEGLLVDNQLKALQARISETAFPQGVEFNFKGEDADQKDSMAFLIKAFIVALFIMLLILVTQFNSFYQSVLVLSAILFSTAGVLLGLFLTNQPFGIVMGGIGVIALAGIVVNNNIILIDAFNKKRAEGIASLDAAFMTGRERLRPVLLTAVTTVSGLIPMAYGLNLDFIGRKIALDAPSSQMWVQLASTIAGGLAFATLLTLFITPCMLVLGDRYFKKGAVGA</sequence>
<dbReference type="OrthoDB" id="5287122at2"/>
<dbReference type="GO" id="GO:0042910">
    <property type="term" value="F:xenobiotic transmembrane transporter activity"/>
    <property type="evidence" value="ECO:0007669"/>
    <property type="project" value="TreeGrafter"/>
</dbReference>
<feature type="transmembrane region" description="Helical" evidence="1">
    <location>
        <begin position="838"/>
        <end position="860"/>
    </location>
</feature>
<feature type="transmembrane region" description="Helical" evidence="1">
    <location>
        <begin position="324"/>
        <end position="343"/>
    </location>
</feature>
<dbReference type="Gene3D" id="3.30.70.1430">
    <property type="entry name" value="Multidrug efflux transporter AcrB pore domain"/>
    <property type="match status" value="2"/>
</dbReference>
<feature type="transmembrane region" description="Helical" evidence="1">
    <location>
        <begin position="893"/>
        <end position="919"/>
    </location>
</feature>
<dbReference type="AlphaFoldDB" id="A0A5P1RH44"/>
<dbReference type="GO" id="GO:0005886">
    <property type="term" value="C:plasma membrane"/>
    <property type="evidence" value="ECO:0007669"/>
    <property type="project" value="TreeGrafter"/>
</dbReference>
<feature type="transmembrane region" description="Helical" evidence="1">
    <location>
        <begin position="516"/>
        <end position="540"/>
    </location>
</feature>
<feature type="transmembrane region" description="Helical" evidence="1">
    <location>
        <begin position="979"/>
        <end position="1008"/>
    </location>
</feature>
<gene>
    <name evidence="2" type="ORF">F0U83_08375</name>
</gene>
<dbReference type="Proteomes" id="UP000324760">
    <property type="component" value="Chromosome"/>
</dbReference>
<feature type="transmembrane region" description="Helical" evidence="1">
    <location>
        <begin position="420"/>
        <end position="440"/>
    </location>
</feature>
<feature type="transmembrane region" description="Helical" evidence="1">
    <location>
        <begin position="940"/>
        <end position="959"/>
    </location>
</feature>
<evidence type="ECO:0000256" key="1">
    <source>
        <dbReference type="SAM" id="Phobius"/>
    </source>
</evidence>
<feature type="transmembrane region" description="Helical" evidence="1">
    <location>
        <begin position="452"/>
        <end position="478"/>
    </location>
</feature>
<dbReference type="SUPFAM" id="SSF82714">
    <property type="entry name" value="Multidrug efflux transporter AcrB TolC docking domain, DN and DC subdomains"/>
    <property type="match status" value="2"/>
</dbReference>
<dbReference type="KEGG" id="ncu:F0U83_08375"/>
<keyword evidence="1" id="KW-0812">Transmembrane</keyword>
<dbReference type="Gene3D" id="3.30.2090.10">
    <property type="entry name" value="Multidrug efflux transporter AcrB TolC docking domain, DN and DC subdomains"/>
    <property type="match status" value="2"/>
</dbReference>
<dbReference type="SUPFAM" id="SSF82866">
    <property type="entry name" value="Multidrug efflux transporter AcrB transmembrane domain"/>
    <property type="match status" value="2"/>
</dbReference>
<name>A0A5P1RH44_9GAMM</name>
<dbReference type="InterPro" id="IPR001036">
    <property type="entry name" value="Acrflvin-R"/>
</dbReference>
<keyword evidence="1" id="KW-1133">Transmembrane helix</keyword>